<dbReference type="AlphaFoldDB" id="A0A2Z5G9U4"/>
<dbReference type="Proteomes" id="UP000253606">
    <property type="component" value="Chromosome"/>
</dbReference>
<dbReference type="EMBL" id="CP030840">
    <property type="protein sequence ID" value="AXC15680.1"/>
    <property type="molecule type" value="Genomic_DNA"/>
</dbReference>
<accession>A0A2Z5G9U4</accession>
<reference evidence="1 2" key="1">
    <citation type="journal article" date="2018" name="Front. Microbiol.">
        <title>Hydrolytic Capabilities as a Key to Environmental Success: Chitinolytic and Cellulolytic Acidobacteria From Acidic Sub-arctic Soils and Boreal Peatlands.</title>
        <authorList>
            <person name="Belova S.E."/>
            <person name="Ravin N.V."/>
            <person name="Pankratov T.A."/>
            <person name="Rakitin A.L."/>
            <person name="Ivanova A.A."/>
            <person name="Beletsky A.V."/>
            <person name="Mardanov A.V."/>
            <person name="Sinninghe Damste J.S."/>
            <person name="Dedysh S.N."/>
        </authorList>
    </citation>
    <scope>NUCLEOTIDE SEQUENCE [LARGE SCALE GENOMIC DNA]</scope>
    <source>
        <strain evidence="1 2">SBC82</strain>
    </source>
</reference>
<name>A0A2Z5G9U4_9BACT</name>
<organism evidence="1 2">
    <name type="scientific">Acidisarcina polymorpha</name>
    <dbReference type="NCBI Taxonomy" id="2211140"/>
    <lineage>
        <taxon>Bacteria</taxon>
        <taxon>Pseudomonadati</taxon>
        <taxon>Acidobacteriota</taxon>
        <taxon>Terriglobia</taxon>
        <taxon>Terriglobales</taxon>
        <taxon>Acidobacteriaceae</taxon>
        <taxon>Acidisarcina</taxon>
    </lineage>
</organism>
<gene>
    <name evidence="1" type="ORF">ACPOL_6452</name>
</gene>
<sequence length="52" mass="5799">MTPIGTATTAVCASLASPLSRTEQGQTRQTRHQPRLFLLSEYTHENFEHIGD</sequence>
<proteinExistence type="predicted"/>
<evidence type="ECO:0000313" key="2">
    <source>
        <dbReference type="Proteomes" id="UP000253606"/>
    </source>
</evidence>
<evidence type="ECO:0000313" key="1">
    <source>
        <dbReference type="EMBL" id="AXC15680.1"/>
    </source>
</evidence>
<keyword evidence="2" id="KW-1185">Reference proteome</keyword>
<protein>
    <submittedName>
        <fullName evidence="1">Uncharacterized protein</fullName>
    </submittedName>
</protein>
<dbReference type="KEGG" id="abas:ACPOL_6452"/>